<proteinExistence type="predicted"/>
<accession>K4KV05</accession>
<dbReference type="GO" id="GO:0046872">
    <property type="term" value="F:metal ion binding"/>
    <property type="evidence" value="ECO:0007669"/>
    <property type="project" value="UniProtKB-KW"/>
</dbReference>
<evidence type="ECO:0000256" key="6">
    <source>
        <dbReference type="PIRSR" id="PIRSR037599-3"/>
    </source>
</evidence>
<evidence type="ECO:0000313" key="9">
    <source>
        <dbReference type="EMBL" id="AFU97752.1"/>
    </source>
</evidence>
<dbReference type="InterPro" id="IPR000086">
    <property type="entry name" value="NUDIX_hydrolase_dom"/>
</dbReference>
<evidence type="ECO:0000256" key="3">
    <source>
        <dbReference type="ARBA" id="ARBA00022842"/>
    </source>
</evidence>
<dbReference type="Gene3D" id="3.90.79.10">
    <property type="entry name" value="Nucleoside Triphosphate Pyrophosphohydrolase"/>
    <property type="match status" value="1"/>
</dbReference>
<keyword evidence="10" id="KW-1185">Reference proteome</keyword>
<comment type="cofactor">
    <cofactor evidence="6">
        <name>Mg(2+)</name>
        <dbReference type="ChEBI" id="CHEBI:18420"/>
    </cofactor>
    <text evidence="6">Binds 1 Mg(2+) ion per subunit.</text>
</comment>
<dbReference type="PANTHER" id="PTHR43046">
    <property type="entry name" value="GDP-MANNOSE MANNOSYL HYDROLASE"/>
    <property type="match status" value="1"/>
</dbReference>
<name>K4KV05_SIMAS</name>
<evidence type="ECO:0000256" key="5">
    <source>
        <dbReference type="PIRSR" id="PIRSR037599-2"/>
    </source>
</evidence>
<dbReference type="GO" id="GO:0008727">
    <property type="term" value="F:GDP-mannose mannosyl hydrolase activity"/>
    <property type="evidence" value="ECO:0007669"/>
    <property type="project" value="InterPro"/>
</dbReference>
<dbReference type="RefSeq" id="WP_015045925.1">
    <property type="nucleotide sequence ID" value="NC_018868.3"/>
</dbReference>
<sequence length="151" mass="17289">MFLDKDTFSVVVDSTPLVSIDFIIEDGLGRVLLGQRKNPPAKGFWFVPGGRIQKNESMSNAFCRLARQELGVDSSLADSRFLGPYEHFYSDSVFRNHISTHYVALAYRVDTKIPYKLPEDQHSAFRWFEIDQLLESASVHPHTKAYFISKD</sequence>
<reference evidence="9 10" key="1">
    <citation type="journal article" date="2013" name="Genome Announc.">
        <title>Complete genome sequence of Simiduia agarivorans SA1(T), a marine bacterium able to degrade a variety of polysaccharides.</title>
        <authorList>
            <person name="Lin S.Y."/>
            <person name="Shieh W.Y."/>
            <person name="Chen J.S."/>
            <person name="Tang S.L."/>
        </authorList>
    </citation>
    <scope>NUCLEOTIDE SEQUENCE [LARGE SCALE GENOMIC DNA]</scope>
    <source>
        <strain evidence="10">DSM 21679 / JCM 13881 / BCRC 17597 / SA1</strain>
    </source>
</reference>
<feature type="domain" description="Nudix hydrolase" evidence="8">
    <location>
        <begin position="13"/>
        <end position="151"/>
    </location>
</feature>
<evidence type="ECO:0000259" key="8">
    <source>
        <dbReference type="PROSITE" id="PS51462"/>
    </source>
</evidence>
<feature type="short sequence motif" description="Nudix box" evidence="7">
    <location>
        <begin position="50"/>
        <end position="71"/>
    </location>
</feature>
<evidence type="ECO:0000256" key="4">
    <source>
        <dbReference type="PIRSR" id="PIRSR037599-1"/>
    </source>
</evidence>
<evidence type="ECO:0000313" key="10">
    <source>
        <dbReference type="Proteomes" id="UP000000466"/>
    </source>
</evidence>
<gene>
    <name evidence="9" type="ordered locus">M5M_02675</name>
</gene>
<keyword evidence="3 6" id="KW-0460">Magnesium</keyword>
<dbReference type="KEGG" id="saga:M5M_02675"/>
<dbReference type="Pfam" id="PF00293">
    <property type="entry name" value="NUDIX"/>
    <property type="match status" value="1"/>
</dbReference>
<dbReference type="OrthoDB" id="542521at2"/>
<evidence type="ECO:0000256" key="1">
    <source>
        <dbReference type="ARBA" id="ARBA00022723"/>
    </source>
</evidence>
<dbReference type="HOGENOM" id="CLU_037162_12_0_6"/>
<feature type="site" description="Critical for catalysis" evidence="4">
    <location>
        <position position="122"/>
    </location>
</feature>
<evidence type="ECO:0000256" key="7">
    <source>
        <dbReference type="PIRSR" id="PIRSR037599-4"/>
    </source>
</evidence>
<dbReference type="InterPro" id="IPR033715">
    <property type="entry name" value="GDPMH"/>
</dbReference>
<dbReference type="AlphaFoldDB" id="K4KV05"/>
<keyword evidence="1 6" id="KW-0479">Metal-binding</keyword>
<feature type="binding site" evidence="6">
    <location>
        <position position="121"/>
    </location>
    <ligand>
        <name>Mg(2+)</name>
        <dbReference type="ChEBI" id="CHEBI:18420"/>
    </ligand>
</feature>
<feature type="binding site" evidence="5">
    <location>
        <position position="36"/>
    </location>
    <ligand>
        <name>substrate</name>
    </ligand>
</feature>
<dbReference type="eggNOG" id="COG1051">
    <property type="taxonomic scope" value="Bacteria"/>
</dbReference>
<dbReference type="STRING" id="1117647.M5M_02675"/>
<feature type="binding site" evidence="6">
    <location>
        <position position="49"/>
    </location>
    <ligand>
        <name>Mg(2+)</name>
        <dbReference type="ChEBI" id="CHEBI:18420"/>
    </ligand>
</feature>
<keyword evidence="2 9" id="KW-0378">Hydrolase</keyword>
<dbReference type="CDD" id="cd03430">
    <property type="entry name" value="NUDIX_GDPMH_NudD"/>
    <property type="match status" value="1"/>
</dbReference>
<dbReference type="InterPro" id="IPR015797">
    <property type="entry name" value="NUDIX_hydrolase-like_dom_sf"/>
</dbReference>
<dbReference type="Proteomes" id="UP000000466">
    <property type="component" value="Chromosome"/>
</dbReference>
<dbReference type="SUPFAM" id="SSF55811">
    <property type="entry name" value="Nudix"/>
    <property type="match status" value="1"/>
</dbReference>
<organism evidence="9 10">
    <name type="scientific">Simiduia agarivorans (strain DSM 21679 / JCM 13881 / BCRC 17597 / SA1)</name>
    <dbReference type="NCBI Taxonomy" id="1117647"/>
    <lineage>
        <taxon>Bacteria</taxon>
        <taxon>Pseudomonadati</taxon>
        <taxon>Pseudomonadota</taxon>
        <taxon>Gammaproteobacteria</taxon>
        <taxon>Cellvibrionales</taxon>
        <taxon>Cellvibrionaceae</taxon>
        <taxon>Simiduia</taxon>
    </lineage>
</organism>
<feature type="binding site" evidence="6">
    <location>
        <position position="69"/>
    </location>
    <ligand>
        <name>Mg(2+)</name>
        <dbReference type="ChEBI" id="CHEBI:18420"/>
    </ligand>
</feature>
<dbReference type="PANTHER" id="PTHR43046:SF12">
    <property type="entry name" value="GDP-MANNOSE MANNOSYL HYDROLASE"/>
    <property type="match status" value="1"/>
</dbReference>
<feature type="binding site" evidence="5">
    <location>
        <position position="8"/>
    </location>
    <ligand>
        <name>substrate</name>
    </ligand>
</feature>
<evidence type="ECO:0000256" key="2">
    <source>
        <dbReference type="ARBA" id="ARBA00022801"/>
    </source>
</evidence>
<protein>
    <submittedName>
        <fullName evidence="9">NUDIX hydrolase</fullName>
    </submittedName>
</protein>
<dbReference type="PIRSF" id="PIRSF037599">
    <property type="entry name" value="GDPMH"/>
    <property type="match status" value="1"/>
</dbReference>
<dbReference type="EMBL" id="CP003746">
    <property type="protein sequence ID" value="AFU97752.1"/>
    <property type="molecule type" value="Genomic_DNA"/>
</dbReference>
<feature type="binding site" evidence="5">
    <location>
        <begin position="2"/>
        <end position="3"/>
    </location>
    <ligand>
        <name>substrate</name>
    </ligand>
</feature>
<dbReference type="PROSITE" id="PS51462">
    <property type="entry name" value="NUDIX"/>
    <property type="match status" value="1"/>
</dbReference>
<dbReference type="NCBIfam" id="NF011963">
    <property type="entry name" value="PRK15434.1"/>
    <property type="match status" value="1"/>
</dbReference>